<accession>A0A9N8QR19</accession>
<protein>
    <submittedName>
        <fullName evidence="2">Uncharacterized protein</fullName>
    </submittedName>
</protein>
<reference evidence="2" key="1">
    <citation type="submission" date="2020-12" db="EMBL/GenBank/DDBJ databases">
        <authorList>
            <person name="Rodrigo-Torres L."/>
            <person name="Arahal R. D."/>
            <person name="Lucena T."/>
        </authorList>
    </citation>
    <scope>NUCLEOTIDE SEQUENCE</scope>
    <source>
        <strain evidence="2">CECT 9390</strain>
    </source>
</reference>
<keyword evidence="3" id="KW-1185">Reference proteome</keyword>
<proteinExistence type="predicted"/>
<evidence type="ECO:0000256" key="1">
    <source>
        <dbReference type="SAM" id="MobiDB-lite"/>
    </source>
</evidence>
<dbReference type="Proteomes" id="UP000662618">
    <property type="component" value="Unassembled WGS sequence"/>
</dbReference>
<dbReference type="Gene3D" id="3.40.50.450">
    <property type="match status" value="1"/>
</dbReference>
<dbReference type="EMBL" id="CAJIMS010000001">
    <property type="protein sequence ID" value="CAD7811001.1"/>
    <property type="molecule type" value="Genomic_DNA"/>
</dbReference>
<evidence type="ECO:0000313" key="2">
    <source>
        <dbReference type="EMBL" id="CAD7811001.1"/>
    </source>
</evidence>
<dbReference type="AlphaFoldDB" id="A0A9N8QR19"/>
<feature type="region of interest" description="Disordered" evidence="1">
    <location>
        <begin position="1"/>
        <end position="20"/>
    </location>
</feature>
<gene>
    <name evidence="2" type="ORF">CHRY9390_02283</name>
</gene>
<name>A0A9N8QR19_9FLAO</name>
<sequence length="381" mass="42791">MEALENTSEEPKKNVVAKTPIKSKATTQKVKTPAKKKVVKNIRNFPIVTVEECLIIAEKLKEINAGNPWVTSEVVKALGVGTNKFFYIAQASRDFGFTVGTTKAKEISLTDFGRSVVYAPNIDAEKKKKVEAFLNIPIFKSVLEYYKGSNLPEMKYLSNTLKDKFKLPEEFHEEFSRIFSQNCQELNIKSGVESDDTSKTENSSPTITVGEVKKSKNGNLKAFVIMPFVERNPQRSTGFFSEVLESLLIPAGINAGFNIETANKQGSDVIQSTIINDLLEADLVIADLTDHNPNVLFELGLRMAYDLPIAIIKSKDTGRIFDVDNMLRVYEYDQNLWKSTVDKDVPALTEHFSAVWKNKNSEQTYMKILRRAVNPNSIISE</sequence>
<organism evidence="2 3">
    <name type="scientific">Chryseobacterium aquaeductus</name>
    <dbReference type="NCBI Taxonomy" id="2675056"/>
    <lineage>
        <taxon>Bacteria</taxon>
        <taxon>Pseudomonadati</taxon>
        <taxon>Bacteroidota</taxon>
        <taxon>Flavobacteriia</taxon>
        <taxon>Flavobacteriales</taxon>
        <taxon>Weeksellaceae</taxon>
        <taxon>Chryseobacterium group</taxon>
        <taxon>Chryseobacterium</taxon>
    </lineage>
</organism>
<dbReference type="RefSeq" id="WP_202751597.1">
    <property type="nucleotide sequence ID" value="NZ_CAJIMS010000001.1"/>
</dbReference>
<evidence type="ECO:0000313" key="3">
    <source>
        <dbReference type="Proteomes" id="UP000662618"/>
    </source>
</evidence>
<comment type="caution">
    <text evidence="2">The sequence shown here is derived from an EMBL/GenBank/DDBJ whole genome shotgun (WGS) entry which is preliminary data.</text>
</comment>